<feature type="region of interest" description="Disordered" evidence="1">
    <location>
        <begin position="252"/>
        <end position="272"/>
    </location>
</feature>
<name>A0AAU9T8K6_THLAR</name>
<dbReference type="AlphaFoldDB" id="A0AAU9T8K6"/>
<sequence>MGGKEAKVNRVSISLGWVLIAIDLRREGRRIWGNNIEIHGLGLNIWRDCQEESQNMGDDTANWGISGPRGNRISGIYGGRTDPYLLTIWAYRTQRADKRKQPITQQVSHISFDEYPGYLGIDGAHGDYGDLFLIKVIGFNVDYPWHPWFCHEGGPYVDLELIWSFNSGIRLGFMGCIKALMEWTLQSYSHKIAIHSNANTLIFVSLSVLTMAQAARMVNGGSRVRTNTDREVHESYGAGDEVSPLHVAKNLEGGRASGRGKPRDGQVPVRLR</sequence>
<reference evidence="2 3" key="1">
    <citation type="submission" date="2022-03" db="EMBL/GenBank/DDBJ databases">
        <authorList>
            <person name="Nunn A."/>
            <person name="Chopra R."/>
            <person name="Nunn A."/>
            <person name="Contreras Garrido A."/>
        </authorList>
    </citation>
    <scope>NUCLEOTIDE SEQUENCE [LARGE SCALE GENOMIC DNA]</scope>
</reference>
<gene>
    <name evidence="2" type="ORF">TAV2_LOCUS22866</name>
</gene>
<proteinExistence type="predicted"/>
<evidence type="ECO:0000313" key="2">
    <source>
        <dbReference type="EMBL" id="CAH2079450.1"/>
    </source>
</evidence>
<keyword evidence="3" id="KW-1185">Reference proteome</keyword>
<evidence type="ECO:0000313" key="3">
    <source>
        <dbReference type="Proteomes" id="UP000836841"/>
    </source>
</evidence>
<protein>
    <submittedName>
        <fullName evidence="2">Uncharacterized protein</fullName>
    </submittedName>
</protein>
<organism evidence="2 3">
    <name type="scientific">Thlaspi arvense</name>
    <name type="common">Field penny-cress</name>
    <dbReference type="NCBI Taxonomy" id="13288"/>
    <lineage>
        <taxon>Eukaryota</taxon>
        <taxon>Viridiplantae</taxon>
        <taxon>Streptophyta</taxon>
        <taxon>Embryophyta</taxon>
        <taxon>Tracheophyta</taxon>
        <taxon>Spermatophyta</taxon>
        <taxon>Magnoliopsida</taxon>
        <taxon>eudicotyledons</taxon>
        <taxon>Gunneridae</taxon>
        <taxon>Pentapetalae</taxon>
        <taxon>rosids</taxon>
        <taxon>malvids</taxon>
        <taxon>Brassicales</taxon>
        <taxon>Brassicaceae</taxon>
        <taxon>Thlaspideae</taxon>
        <taxon>Thlaspi</taxon>
    </lineage>
</organism>
<dbReference type="EMBL" id="OU466863">
    <property type="protein sequence ID" value="CAH2079450.1"/>
    <property type="molecule type" value="Genomic_DNA"/>
</dbReference>
<evidence type="ECO:0000256" key="1">
    <source>
        <dbReference type="SAM" id="MobiDB-lite"/>
    </source>
</evidence>
<dbReference type="Proteomes" id="UP000836841">
    <property type="component" value="Chromosome 7"/>
</dbReference>
<accession>A0AAU9T8K6</accession>